<accession>A0A382YLZ7</accession>
<name>A0A382YLZ7_9ZZZZ</name>
<gene>
    <name evidence="1" type="ORF">METZ01_LOCUS437156</name>
</gene>
<organism evidence="1">
    <name type="scientific">marine metagenome</name>
    <dbReference type="NCBI Taxonomy" id="408172"/>
    <lineage>
        <taxon>unclassified sequences</taxon>
        <taxon>metagenomes</taxon>
        <taxon>ecological metagenomes</taxon>
    </lineage>
</organism>
<protein>
    <submittedName>
        <fullName evidence="1">Uncharacterized protein</fullName>
    </submittedName>
</protein>
<dbReference type="AlphaFoldDB" id="A0A382YLZ7"/>
<dbReference type="EMBL" id="UINC01176933">
    <property type="protein sequence ID" value="SVD84302.1"/>
    <property type="molecule type" value="Genomic_DNA"/>
</dbReference>
<evidence type="ECO:0000313" key="1">
    <source>
        <dbReference type="EMBL" id="SVD84302.1"/>
    </source>
</evidence>
<proteinExistence type="predicted"/>
<reference evidence="1" key="1">
    <citation type="submission" date="2018-05" db="EMBL/GenBank/DDBJ databases">
        <authorList>
            <person name="Lanie J.A."/>
            <person name="Ng W.-L."/>
            <person name="Kazmierczak K.M."/>
            <person name="Andrzejewski T.M."/>
            <person name="Davidsen T.M."/>
            <person name="Wayne K.J."/>
            <person name="Tettelin H."/>
            <person name="Glass J.I."/>
            <person name="Rusch D."/>
            <person name="Podicherti R."/>
            <person name="Tsui H.-C.T."/>
            <person name="Winkler M.E."/>
        </authorList>
    </citation>
    <scope>NUCLEOTIDE SEQUENCE</scope>
</reference>
<sequence>MKSTGLNGKIPTTEAEFISQYGL</sequence>
<feature type="non-terminal residue" evidence="1">
    <location>
        <position position="23"/>
    </location>
</feature>